<dbReference type="EC" id="2.1.1.-" evidence="5"/>
<protein>
    <submittedName>
        <fullName evidence="5">Class I SAM-dependent methyltransferase</fullName>
        <ecNumber evidence="5">2.1.1.-</ecNumber>
    </submittedName>
</protein>
<reference evidence="6" key="1">
    <citation type="journal article" date="2019" name="Int. J. Syst. Evol. Microbiol.">
        <title>The Global Catalogue of Microorganisms (GCM) 10K type strain sequencing project: providing services to taxonomists for standard genome sequencing and annotation.</title>
        <authorList>
            <consortium name="The Broad Institute Genomics Platform"/>
            <consortium name="The Broad Institute Genome Sequencing Center for Infectious Disease"/>
            <person name="Wu L."/>
            <person name="Ma J."/>
        </authorList>
    </citation>
    <scope>NUCLEOTIDE SEQUENCE [LARGE SCALE GENOMIC DNA]</scope>
    <source>
        <strain evidence="6">CGMCC 4.7152</strain>
    </source>
</reference>
<sequence>MGEDTRGIWDAHAATFDDEADHGLRDPAVRAAWAALLSPVLPPAPAAVLDVGCGTGSIATLLAEAGYGVHGVDSSPGMLDVARDKAARHAVAVDLVLGDAADPPFEAARFDVVLTRHVLWALPDPGAVLDRWIALLRPGGSLVLIEGRWSTGAGITAADCVSLVRGRREQADVRLLTDEALWGKPVTDERYLLLSRV</sequence>
<proteinExistence type="predicted"/>
<dbReference type="PANTHER" id="PTHR43464">
    <property type="entry name" value="METHYLTRANSFERASE"/>
    <property type="match status" value="1"/>
</dbReference>
<evidence type="ECO:0000259" key="4">
    <source>
        <dbReference type="Pfam" id="PF08241"/>
    </source>
</evidence>
<dbReference type="GO" id="GO:0032259">
    <property type="term" value="P:methylation"/>
    <property type="evidence" value="ECO:0007669"/>
    <property type="project" value="UniProtKB-KW"/>
</dbReference>
<dbReference type="CDD" id="cd02440">
    <property type="entry name" value="AdoMet_MTases"/>
    <property type="match status" value="1"/>
</dbReference>
<dbReference type="SUPFAM" id="SSF53335">
    <property type="entry name" value="S-adenosyl-L-methionine-dependent methyltransferases"/>
    <property type="match status" value="1"/>
</dbReference>
<gene>
    <name evidence="5" type="ORF">ACFPIJ_33900</name>
</gene>
<keyword evidence="1 5" id="KW-0489">Methyltransferase</keyword>
<evidence type="ECO:0000256" key="3">
    <source>
        <dbReference type="ARBA" id="ARBA00022691"/>
    </source>
</evidence>
<feature type="domain" description="Methyltransferase type 11" evidence="4">
    <location>
        <begin position="49"/>
        <end position="144"/>
    </location>
</feature>
<evidence type="ECO:0000256" key="1">
    <source>
        <dbReference type="ARBA" id="ARBA00022603"/>
    </source>
</evidence>
<evidence type="ECO:0000313" key="5">
    <source>
        <dbReference type="EMBL" id="MFC5002810.1"/>
    </source>
</evidence>
<accession>A0ABV9W4N2</accession>
<dbReference type="EMBL" id="JBHSIU010000046">
    <property type="protein sequence ID" value="MFC5002810.1"/>
    <property type="molecule type" value="Genomic_DNA"/>
</dbReference>
<keyword evidence="6" id="KW-1185">Reference proteome</keyword>
<keyword evidence="2 5" id="KW-0808">Transferase</keyword>
<dbReference type="RefSeq" id="WP_380121256.1">
    <property type="nucleotide sequence ID" value="NZ_JBHSIU010000046.1"/>
</dbReference>
<evidence type="ECO:0000313" key="6">
    <source>
        <dbReference type="Proteomes" id="UP001595912"/>
    </source>
</evidence>
<dbReference type="InterPro" id="IPR029063">
    <property type="entry name" value="SAM-dependent_MTases_sf"/>
</dbReference>
<name>A0ABV9W4N2_9ACTN</name>
<organism evidence="5 6">
    <name type="scientific">Dactylosporangium cerinum</name>
    <dbReference type="NCBI Taxonomy" id="1434730"/>
    <lineage>
        <taxon>Bacteria</taxon>
        <taxon>Bacillati</taxon>
        <taxon>Actinomycetota</taxon>
        <taxon>Actinomycetes</taxon>
        <taxon>Micromonosporales</taxon>
        <taxon>Micromonosporaceae</taxon>
        <taxon>Dactylosporangium</taxon>
    </lineage>
</organism>
<dbReference type="GO" id="GO:0008168">
    <property type="term" value="F:methyltransferase activity"/>
    <property type="evidence" value="ECO:0007669"/>
    <property type="project" value="UniProtKB-KW"/>
</dbReference>
<evidence type="ECO:0000256" key="2">
    <source>
        <dbReference type="ARBA" id="ARBA00022679"/>
    </source>
</evidence>
<comment type="caution">
    <text evidence="5">The sequence shown here is derived from an EMBL/GenBank/DDBJ whole genome shotgun (WGS) entry which is preliminary data.</text>
</comment>
<dbReference type="Proteomes" id="UP001595912">
    <property type="component" value="Unassembled WGS sequence"/>
</dbReference>
<dbReference type="PANTHER" id="PTHR43464:SF19">
    <property type="entry name" value="UBIQUINONE BIOSYNTHESIS O-METHYLTRANSFERASE, MITOCHONDRIAL"/>
    <property type="match status" value="1"/>
</dbReference>
<keyword evidence="3" id="KW-0949">S-adenosyl-L-methionine</keyword>
<dbReference type="Pfam" id="PF08241">
    <property type="entry name" value="Methyltransf_11"/>
    <property type="match status" value="1"/>
</dbReference>
<dbReference type="InterPro" id="IPR013216">
    <property type="entry name" value="Methyltransf_11"/>
</dbReference>
<dbReference type="Gene3D" id="3.40.50.150">
    <property type="entry name" value="Vaccinia Virus protein VP39"/>
    <property type="match status" value="1"/>
</dbReference>